<gene>
    <name evidence="2" type="ORF">EJP69_19005</name>
</gene>
<sequence length="171" mass="18827">MKLYLACLVILCALSGCATNGPVEMSTEGLGSNQVATLTPAQMPASVLINIDRKRPGNCFTNCSFYRPVRILAGKHKIEMQVMLPSPIFKQDGPWIPPEHVAAAKKLRSTASSIFTTAFWLDEQELTFEAGKNYQLRYGYLSRSDHSPYIWWVVSDAGQPDASAATAADRK</sequence>
<evidence type="ECO:0000256" key="1">
    <source>
        <dbReference type="SAM" id="SignalP"/>
    </source>
</evidence>
<accession>A0A431TI49</accession>
<name>A0A431TI49_9BURK</name>
<reference evidence="2 3" key="1">
    <citation type="submission" date="2018-12" db="EMBL/GenBank/DDBJ databases">
        <title>The genome of Variovorax gossypii DSM 100435.</title>
        <authorList>
            <person name="Gao J."/>
            <person name="Sun J."/>
        </authorList>
    </citation>
    <scope>NUCLEOTIDE SEQUENCE [LARGE SCALE GENOMIC DNA]</scope>
    <source>
        <strain evidence="2 3">DSM 100435</strain>
    </source>
</reference>
<proteinExistence type="predicted"/>
<evidence type="ECO:0008006" key="4">
    <source>
        <dbReference type="Google" id="ProtNLM"/>
    </source>
</evidence>
<dbReference type="PROSITE" id="PS51257">
    <property type="entry name" value="PROKAR_LIPOPROTEIN"/>
    <property type="match status" value="1"/>
</dbReference>
<protein>
    <recommendedName>
        <fullName evidence="4">Lipoprotein</fullName>
    </recommendedName>
</protein>
<dbReference type="EMBL" id="RXOE01000005">
    <property type="protein sequence ID" value="RTQ32809.1"/>
    <property type="molecule type" value="Genomic_DNA"/>
</dbReference>
<dbReference type="Proteomes" id="UP000267418">
    <property type="component" value="Unassembled WGS sequence"/>
</dbReference>
<dbReference type="AlphaFoldDB" id="A0A431TI49"/>
<evidence type="ECO:0000313" key="2">
    <source>
        <dbReference type="EMBL" id="RTQ32809.1"/>
    </source>
</evidence>
<keyword evidence="1" id="KW-0732">Signal</keyword>
<organism evidence="2 3">
    <name type="scientific">Variovorax gossypii</name>
    <dbReference type="NCBI Taxonomy" id="1679495"/>
    <lineage>
        <taxon>Bacteria</taxon>
        <taxon>Pseudomonadati</taxon>
        <taxon>Pseudomonadota</taxon>
        <taxon>Betaproteobacteria</taxon>
        <taxon>Burkholderiales</taxon>
        <taxon>Comamonadaceae</taxon>
        <taxon>Variovorax</taxon>
    </lineage>
</organism>
<evidence type="ECO:0000313" key="3">
    <source>
        <dbReference type="Proteomes" id="UP000267418"/>
    </source>
</evidence>
<keyword evidence="3" id="KW-1185">Reference proteome</keyword>
<feature type="chain" id="PRO_5019274152" description="Lipoprotein" evidence="1">
    <location>
        <begin position="19"/>
        <end position="171"/>
    </location>
</feature>
<comment type="caution">
    <text evidence="2">The sequence shown here is derived from an EMBL/GenBank/DDBJ whole genome shotgun (WGS) entry which is preliminary data.</text>
</comment>
<dbReference type="RefSeq" id="WP_093307207.1">
    <property type="nucleotide sequence ID" value="NZ_RXOE01000005.1"/>
</dbReference>
<feature type="signal peptide" evidence="1">
    <location>
        <begin position="1"/>
        <end position="18"/>
    </location>
</feature>